<name>M7NRL9_9BACT</name>
<keyword evidence="1" id="KW-1133">Transmembrane helix</keyword>
<dbReference type="PATRIC" id="fig|1279009.4.peg.502"/>
<dbReference type="OrthoDB" id="655954at2"/>
<dbReference type="RefSeq" id="WP_009193900.1">
    <property type="nucleotide sequence ID" value="NZ_AODQ01000007.1"/>
</dbReference>
<evidence type="ECO:0008006" key="4">
    <source>
        <dbReference type="Google" id="ProtNLM"/>
    </source>
</evidence>
<dbReference type="Gene3D" id="3.30.1380.10">
    <property type="match status" value="1"/>
</dbReference>
<accession>M7NRL9</accession>
<evidence type="ECO:0000313" key="3">
    <source>
        <dbReference type="Proteomes" id="UP000011910"/>
    </source>
</evidence>
<evidence type="ECO:0000256" key="1">
    <source>
        <dbReference type="SAM" id="Phobius"/>
    </source>
</evidence>
<organism evidence="2 3">
    <name type="scientific">Cesiribacter andamanensis AMV16</name>
    <dbReference type="NCBI Taxonomy" id="1279009"/>
    <lineage>
        <taxon>Bacteria</taxon>
        <taxon>Pseudomonadati</taxon>
        <taxon>Bacteroidota</taxon>
        <taxon>Cytophagia</taxon>
        <taxon>Cytophagales</taxon>
        <taxon>Cesiribacteraceae</taxon>
        <taxon>Cesiribacter</taxon>
    </lineage>
</organism>
<proteinExistence type="predicted"/>
<reference evidence="2 3" key="1">
    <citation type="journal article" date="2013" name="Genome Announc.">
        <title>Draft Genome Sequence of Cesiribacter andamanensis Strain AMV16T, Isolated from a Soil Sample from a Mud Volcano in the Andaman Islands, India.</title>
        <authorList>
            <person name="Shivaji S."/>
            <person name="Ara S."/>
            <person name="Begum Z."/>
            <person name="Srinivas T.N."/>
            <person name="Singh A."/>
            <person name="Kumar Pinnaka A."/>
        </authorList>
    </citation>
    <scope>NUCLEOTIDE SEQUENCE [LARGE SCALE GENOMIC DNA]</scope>
    <source>
        <strain evidence="2 3">AMV16</strain>
    </source>
</reference>
<sequence length="273" mass="30830">MKLLALLAHLLLILLLTALTQIGGLLWLLAYGLSGWGKKPGTGLRLGRSLLLFMGLYTLSALVVLPVAAGYWGKVGLPVWSNERLGPASLLYPLLNRHYVTRPTKWLLQEVADQLHQQQPGAQVRYLDAGFPLFSHFPLLPHLSHTDGRKVDLAFFYQRPDGTPTNETPSHTGYGVFEGPTENEQATAEGCAGKGYWQYSYPRYLTMGQRPSLRFDALRTKKLLQLLVRQPETEKVFLEPHLRERLGFGREEKVRFAGCQAVRHDDHIHVQLR</sequence>
<dbReference type="Proteomes" id="UP000011910">
    <property type="component" value="Unassembled WGS sequence"/>
</dbReference>
<keyword evidence="1" id="KW-0472">Membrane</keyword>
<dbReference type="STRING" id="1279009.ADICEAN_00493"/>
<comment type="caution">
    <text evidence="2">The sequence shown here is derived from an EMBL/GenBank/DDBJ whole genome shotgun (WGS) entry which is preliminary data.</text>
</comment>
<dbReference type="InterPro" id="IPR009045">
    <property type="entry name" value="Zn_M74/Hedgehog-like"/>
</dbReference>
<feature type="transmembrane region" description="Helical" evidence="1">
    <location>
        <begin position="50"/>
        <end position="72"/>
    </location>
</feature>
<protein>
    <recommendedName>
        <fullName evidence="4">Penicillin-insensitive murein endopeptidase</fullName>
    </recommendedName>
</protein>
<dbReference type="AlphaFoldDB" id="M7NRL9"/>
<evidence type="ECO:0000313" key="2">
    <source>
        <dbReference type="EMBL" id="EMR04330.1"/>
    </source>
</evidence>
<gene>
    <name evidence="2" type="ORF">ADICEAN_00493</name>
</gene>
<dbReference type="EMBL" id="AODQ01000007">
    <property type="protein sequence ID" value="EMR04330.1"/>
    <property type="molecule type" value="Genomic_DNA"/>
</dbReference>
<dbReference type="eggNOG" id="ENOG502Z81J">
    <property type="taxonomic scope" value="Bacteria"/>
</dbReference>
<keyword evidence="1" id="KW-0812">Transmembrane</keyword>
<keyword evidence="3" id="KW-1185">Reference proteome</keyword>